<reference evidence="2" key="1">
    <citation type="submission" date="2023-03" db="EMBL/GenBank/DDBJ databases">
        <title>Massive genome expansion in bonnet fungi (Mycena s.s.) driven by repeated elements and novel gene families across ecological guilds.</title>
        <authorList>
            <consortium name="Lawrence Berkeley National Laboratory"/>
            <person name="Harder C.B."/>
            <person name="Miyauchi S."/>
            <person name="Viragh M."/>
            <person name="Kuo A."/>
            <person name="Thoen E."/>
            <person name="Andreopoulos B."/>
            <person name="Lu D."/>
            <person name="Skrede I."/>
            <person name="Drula E."/>
            <person name="Henrissat B."/>
            <person name="Morin E."/>
            <person name="Kohler A."/>
            <person name="Barry K."/>
            <person name="LaButti K."/>
            <person name="Morin E."/>
            <person name="Salamov A."/>
            <person name="Lipzen A."/>
            <person name="Mereny Z."/>
            <person name="Hegedus B."/>
            <person name="Baldrian P."/>
            <person name="Stursova M."/>
            <person name="Weitz H."/>
            <person name="Taylor A."/>
            <person name="Grigoriev I.V."/>
            <person name="Nagy L.G."/>
            <person name="Martin F."/>
            <person name="Kauserud H."/>
        </authorList>
    </citation>
    <scope>NUCLEOTIDE SEQUENCE</scope>
    <source>
        <strain evidence="2">CBHHK200</strain>
    </source>
</reference>
<dbReference type="Proteomes" id="UP001218188">
    <property type="component" value="Unassembled WGS sequence"/>
</dbReference>
<evidence type="ECO:0000256" key="1">
    <source>
        <dbReference type="SAM" id="SignalP"/>
    </source>
</evidence>
<protein>
    <submittedName>
        <fullName evidence="2">Uncharacterized protein</fullName>
    </submittedName>
</protein>
<keyword evidence="1" id="KW-0732">Signal</keyword>
<evidence type="ECO:0000313" key="2">
    <source>
        <dbReference type="EMBL" id="KAJ7028692.1"/>
    </source>
</evidence>
<keyword evidence="3" id="KW-1185">Reference proteome</keyword>
<feature type="signal peptide" evidence="1">
    <location>
        <begin position="1"/>
        <end position="18"/>
    </location>
</feature>
<organism evidence="2 3">
    <name type="scientific">Mycena alexandri</name>
    <dbReference type="NCBI Taxonomy" id="1745969"/>
    <lineage>
        <taxon>Eukaryota</taxon>
        <taxon>Fungi</taxon>
        <taxon>Dikarya</taxon>
        <taxon>Basidiomycota</taxon>
        <taxon>Agaricomycotina</taxon>
        <taxon>Agaricomycetes</taxon>
        <taxon>Agaricomycetidae</taxon>
        <taxon>Agaricales</taxon>
        <taxon>Marasmiineae</taxon>
        <taxon>Mycenaceae</taxon>
        <taxon>Mycena</taxon>
    </lineage>
</organism>
<gene>
    <name evidence="2" type="ORF">C8F04DRAFT_1289782</name>
</gene>
<name>A0AAD6SN25_9AGAR</name>
<accession>A0AAD6SN25</accession>
<comment type="caution">
    <text evidence="2">The sequence shown here is derived from an EMBL/GenBank/DDBJ whole genome shotgun (WGS) entry which is preliminary data.</text>
</comment>
<dbReference type="AlphaFoldDB" id="A0AAD6SN25"/>
<dbReference type="EMBL" id="JARJCM010000109">
    <property type="protein sequence ID" value="KAJ7028692.1"/>
    <property type="molecule type" value="Genomic_DNA"/>
</dbReference>
<proteinExistence type="predicted"/>
<feature type="chain" id="PRO_5041999658" evidence="1">
    <location>
        <begin position="19"/>
        <end position="113"/>
    </location>
</feature>
<sequence>MRLSTTLLILSAAGLAFAQCAICPKKVKEGKTVLRLALNDHDSSTNTTFCGFVLGPSFPSDLGSPRRIDSYKQKSKEEPKKEGYCSYNDAGKIISDDLKCPNQVKTRGCRKGE</sequence>
<evidence type="ECO:0000313" key="3">
    <source>
        <dbReference type="Proteomes" id="UP001218188"/>
    </source>
</evidence>